<proteinExistence type="predicted"/>
<keyword evidence="2" id="KW-1185">Reference proteome</keyword>
<evidence type="ECO:0000313" key="1">
    <source>
        <dbReference type="EMBL" id="QHS63736.1"/>
    </source>
</evidence>
<protein>
    <submittedName>
        <fullName evidence="1">Uncharacterized protein</fullName>
    </submittedName>
</protein>
<organism evidence="1 2">
    <name type="scientific">Chitinophaga agri</name>
    <dbReference type="NCBI Taxonomy" id="2703787"/>
    <lineage>
        <taxon>Bacteria</taxon>
        <taxon>Pseudomonadati</taxon>
        <taxon>Bacteroidota</taxon>
        <taxon>Chitinophagia</taxon>
        <taxon>Chitinophagales</taxon>
        <taxon>Chitinophagaceae</taxon>
        <taxon>Chitinophaga</taxon>
    </lineage>
</organism>
<accession>A0A6B9ZP76</accession>
<evidence type="ECO:0000313" key="2">
    <source>
        <dbReference type="Proteomes" id="UP000476411"/>
    </source>
</evidence>
<dbReference type="Proteomes" id="UP000476411">
    <property type="component" value="Chromosome"/>
</dbReference>
<dbReference type="RefSeq" id="WP_162335452.1">
    <property type="nucleotide sequence ID" value="NZ_CP048113.1"/>
</dbReference>
<dbReference type="EMBL" id="CP048113">
    <property type="protein sequence ID" value="QHS63736.1"/>
    <property type="molecule type" value="Genomic_DNA"/>
</dbReference>
<reference evidence="1 2" key="1">
    <citation type="submission" date="2020-01" db="EMBL/GenBank/DDBJ databases">
        <title>Complete genome sequence of Chitinophaga sp. H33E-04 isolated from quinoa roots.</title>
        <authorList>
            <person name="Weon H.-Y."/>
            <person name="Lee S.A."/>
        </authorList>
    </citation>
    <scope>NUCLEOTIDE SEQUENCE [LARGE SCALE GENOMIC DNA]</scope>
    <source>
        <strain evidence="1 2">H33E-04</strain>
    </source>
</reference>
<gene>
    <name evidence="1" type="ORF">GWR21_30395</name>
</gene>
<dbReference type="AlphaFoldDB" id="A0A6B9ZP76"/>
<sequence>MGQNAAGVSFYEHLGDDDDTLVTMHKWVKKSIYLQIRELLTVRLDTDKMKQLDRSYGMG</sequence>
<name>A0A6B9ZP76_9BACT</name>
<dbReference type="KEGG" id="chih:GWR21_30395"/>